<accession>A0ABW0N531</accession>
<dbReference type="PROSITE" id="PS50977">
    <property type="entry name" value="HTH_TETR_2"/>
    <property type="match status" value="1"/>
</dbReference>
<keyword evidence="7" id="KW-1185">Reference proteome</keyword>
<dbReference type="PRINTS" id="PR00455">
    <property type="entry name" value="HTHTETR"/>
</dbReference>
<keyword evidence="1" id="KW-0805">Transcription regulation</keyword>
<protein>
    <submittedName>
        <fullName evidence="6">TetR/AcrR family transcriptional regulator</fullName>
    </submittedName>
</protein>
<feature type="domain" description="HTH tetR-type" evidence="5">
    <location>
        <begin position="14"/>
        <end position="74"/>
    </location>
</feature>
<gene>
    <name evidence="6" type="ORF">ACFPKY_18165</name>
</gene>
<dbReference type="Gene3D" id="1.10.357.10">
    <property type="entry name" value="Tetracycline Repressor, domain 2"/>
    <property type="match status" value="1"/>
</dbReference>
<evidence type="ECO:0000256" key="2">
    <source>
        <dbReference type="ARBA" id="ARBA00023125"/>
    </source>
</evidence>
<dbReference type="Pfam" id="PF00440">
    <property type="entry name" value="TetR_N"/>
    <property type="match status" value="1"/>
</dbReference>
<evidence type="ECO:0000256" key="1">
    <source>
        <dbReference type="ARBA" id="ARBA00023015"/>
    </source>
</evidence>
<dbReference type="RefSeq" id="WP_345173974.1">
    <property type="nucleotide sequence ID" value="NZ_BAABFQ010000005.1"/>
</dbReference>
<proteinExistence type="predicted"/>
<dbReference type="InterPro" id="IPR050109">
    <property type="entry name" value="HTH-type_TetR-like_transc_reg"/>
</dbReference>
<evidence type="ECO:0000256" key="3">
    <source>
        <dbReference type="ARBA" id="ARBA00023163"/>
    </source>
</evidence>
<dbReference type="InterPro" id="IPR009057">
    <property type="entry name" value="Homeodomain-like_sf"/>
</dbReference>
<keyword evidence="2 4" id="KW-0238">DNA-binding</keyword>
<dbReference type="InterPro" id="IPR023772">
    <property type="entry name" value="DNA-bd_HTH_TetR-type_CS"/>
</dbReference>
<dbReference type="InterPro" id="IPR001647">
    <property type="entry name" value="HTH_TetR"/>
</dbReference>
<feature type="DNA-binding region" description="H-T-H motif" evidence="4">
    <location>
        <begin position="37"/>
        <end position="56"/>
    </location>
</feature>
<keyword evidence="3" id="KW-0804">Transcription</keyword>
<dbReference type="Proteomes" id="UP001595956">
    <property type="component" value="Unassembled WGS sequence"/>
</dbReference>
<dbReference type="PROSITE" id="PS01081">
    <property type="entry name" value="HTH_TETR_1"/>
    <property type="match status" value="1"/>
</dbReference>
<evidence type="ECO:0000313" key="7">
    <source>
        <dbReference type="Proteomes" id="UP001595956"/>
    </source>
</evidence>
<dbReference type="PANTHER" id="PTHR30055">
    <property type="entry name" value="HTH-TYPE TRANSCRIPTIONAL REGULATOR RUTR"/>
    <property type="match status" value="1"/>
</dbReference>
<dbReference type="PANTHER" id="PTHR30055:SF234">
    <property type="entry name" value="HTH-TYPE TRANSCRIPTIONAL REGULATOR BETI"/>
    <property type="match status" value="1"/>
</dbReference>
<sequence>MSSRARRPGRRLDLDVPSVLVDTAERMFGEGGVDAVSVRAVARDAGVAPAAVFYHFASKEDLVSAVVDRRGRAVSEEMRSNLVALADSREKPTVRAVIDAVLLPLVHVIDDDPVSGLNWMKVVDWLGVTRDAAFYEEQDIEPGITALFATCVRRATGRKSQKIGRRYGIAMFGMLHALARADLYGYGGAVGPSGLDKDWVEQLAVFTAGGLEAP</sequence>
<dbReference type="EMBL" id="JBHSMD010000006">
    <property type="protein sequence ID" value="MFC5495042.1"/>
    <property type="molecule type" value="Genomic_DNA"/>
</dbReference>
<dbReference type="SUPFAM" id="SSF46689">
    <property type="entry name" value="Homeodomain-like"/>
    <property type="match status" value="1"/>
</dbReference>
<evidence type="ECO:0000313" key="6">
    <source>
        <dbReference type="EMBL" id="MFC5495042.1"/>
    </source>
</evidence>
<organism evidence="6 7">
    <name type="scientific">Nocardioides caricicola</name>
    <dbReference type="NCBI Taxonomy" id="634770"/>
    <lineage>
        <taxon>Bacteria</taxon>
        <taxon>Bacillati</taxon>
        <taxon>Actinomycetota</taxon>
        <taxon>Actinomycetes</taxon>
        <taxon>Propionibacteriales</taxon>
        <taxon>Nocardioidaceae</taxon>
        <taxon>Nocardioides</taxon>
    </lineage>
</organism>
<reference evidence="7" key="1">
    <citation type="journal article" date="2019" name="Int. J. Syst. Evol. Microbiol.">
        <title>The Global Catalogue of Microorganisms (GCM) 10K type strain sequencing project: providing services to taxonomists for standard genome sequencing and annotation.</title>
        <authorList>
            <consortium name="The Broad Institute Genomics Platform"/>
            <consortium name="The Broad Institute Genome Sequencing Center for Infectious Disease"/>
            <person name="Wu L."/>
            <person name="Ma J."/>
        </authorList>
    </citation>
    <scope>NUCLEOTIDE SEQUENCE [LARGE SCALE GENOMIC DNA]</scope>
    <source>
        <strain evidence="7">KACC 13778</strain>
    </source>
</reference>
<comment type="caution">
    <text evidence="6">The sequence shown here is derived from an EMBL/GenBank/DDBJ whole genome shotgun (WGS) entry which is preliminary data.</text>
</comment>
<name>A0ABW0N531_9ACTN</name>
<evidence type="ECO:0000256" key="4">
    <source>
        <dbReference type="PROSITE-ProRule" id="PRU00335"/>
    </source>
</evidence>
<evidence type="ECO:0000259" key="5">
    <source>
        <dbReference type="PROSITE" id="PS50977"/>
    </source>
</evidence>